<dbReference type="EMBL" id="KZ992446">
    <property type="protein sequence ID" value="RKP10571.1"/>
    <property type="molecule type" value="Genomic_DNA"/>
</dbReference>
<keyword evidence="1" id="KW-0175">Coiled coil</keyword>
<accession>A0A4P9XY12</accession>
<reference evidence="5" key="1">
    <citation type="journal article" date="2018" name="Nat. Microbiol.">
        <title>Leveraging single-cell genomics to expand the fungal tree of life.</title>
        <authorList>
            <person name="Ahrendt S.R."/>
            <person name="Quandt C.A."/>
            <person name="Ciobanu D."/>
            <person name="Clum A."/>
            <person name="Salamov A."/>
            <person name="Andreopoulos B."/>
            <person name="Cheng J.F."/>
            <person name="Woyke T."/>
            <person name="Pelin A."/>
            <person name="Henrissat B."/>
            <person name="Reynolds N.K."/>
            <person name="Benny G.L."/>
            <person name="Smith M.E."/>
            <person name="James T.Y."/>
            <person name="Grigoriev I.V."/>
        </authorList>
    </citation>
    <scope>NUCLEOTIDE SEQUENCE [LARGE SCALE GENOMIC DNA]</scope>
    <source>
        <strain evidence="5">RSA 1356</strain>
    </source>
</reference>
<dbReference type="Pfam" id="PF21203">
    <property type="entry name" value="ECM10"/>
    <property type="match status" value="1"/>
</dbReference>
<feature type="compositionally biased region" description="Basic and acidic residues" evidence="2">
    <location>
        <begin position="112"/>
        <end position="123"/>
    </location>
</feature>
<feature type="region of interest" description="Disordered" evidence="2">
    <location>
        <begin position="101"/>
        <end position="123"/>
    </location>
</feature>
<gene>
    <name evidence="4" type="ORF">THASP1DRAFT_21731</name>
</gene>
<evidence type="ECO:0000256" key="2">
    <source>
        <dbReference type="SAM" id="MobiDB-lite"/>
    </source>
</evidence>
<keyword evidence="3" id="KW-0732">Signal</keyword>
<name>A0A4P9XY12_9FUNG</name>
<feature type="coiled-coil region" evidence="1">
    <location>
        <begin position="344"/>
        <end position="393"/>
    </location>
</feature>
<evidence type="ECO:0000313" key="5">
    <source>
        <dbReference type="Proteomes" id="UP000271241"/>
    </source>
</evidence>
<proteinExistence type="predicted"/>
<dbReference type="Proteomes" id="UP000271241">
    <property type="component" value="Unassembled WGS sequence"/>
</dbReference>
<dbReference type="OrthoDB" id="1894652at2759"/>
<evidence type="ECO:0000313" key="4">
    <source>
        <dbReference type="EMBL" id="RKP10571.1"/>
    </source>
</evidence>
<organism evidence="4 5">
    <name type="scientific">Thamnocephalis sphaerospora</name>
    <dbReference type="NCBI Taxonomy" id="78915"/>
    <lineage>
        <taxon>Eukaryota</taxon>
        <taxon>Fungi</taxon>
        <taxon>Fungi incertae sedis</taxon>
        <taxon>Zoopagomycota</taxon>
        <taxon>Zoopagomycotina</taxon>
        <taxon>Zoopagomycetes</taxon>
        <taxon>Zoopagales</taxon>
        <taxon>Sigmoideomycetaceae</taxon>
        <taxon>Thamnocephalis</taxon>
    </lineage>
</organism>
<evidence type="ECO:0000256" key="3">
    <source>
        <dbReference type="SAM" id="SignalP"/>
    </source>
</evidence>
<dbReference type="AlphaFoldDB" id="A0A4P9XY12"/>
<dbReference type="STRING" id="78915.A0A4P9XY12"/>
<keyword evidence="5" id="KW-1185">Reference proteome</keyword>
<protein>
    <submittedName>
        <fullName evidence="4">Uncharacterized protein</fullName>
    </submittedName>
</protein>
<sequence length="419" mass="46637">MRFTALLAVALLGGVAAAQREFIAWRETPGAHDRVSLGSLVYESDTQAGRFEVGAAGWQATTDPVLVTVEEKATGIQTARMLRIPPSALVTLGFSDSASLTPAAHHARPRLKRLDPEMKPGQKEEVDDRSFFAKYWHIVIPVVIMLMLGGAGGEEPAASGAQGGGGGGGGVLAASRTLRFTVDRISATMLEDDTWSERSDELALEWSDDSVEPAVERYSDDDLESENEYMREHIRVANEQLAQMEASFNLWQQEAGLVQQQHEVRYSQDDDLLSKVDCLTSQARRLTLLQVTKLQSTLVEHETEISALRSTSGKFSLRQLFAFGFDASRDSECMRLEALLAKREQEWQRERAGLLEEIASVTKQRMDPLQSEMERLQEENQRLQALLDQASRSPSLDHRTSARLTMHSITSDDETLYRV</sequence>
<feature type="signal peptide" evidence="3">
    <location>
        <begin position="1"/>
        <end position="17"/>
    </location>
</feature>
<feature type="chain" id="PRO_5020912026" evidence="3">
    <location>
        <begin position="18"/>
        <end position="419"/>
    </location>
</feature>
<evidence type="ECO:0000256" key="1">
    <source>
        <dbReference type="SAM" id="Coils"/>
    </source>
</evidence>